<dbReference type="STRING" id="319236.BST91_01305"/>
<accession>A0A090Q847</accession>
<sequence>MNGYGPKVQTGGVEVYYKPSELENQAQSLSVLLDSLEYGKNGTVSFQVIKDSIINLKMVTDPTYYSDTSMDYALNAMSIISQIEIFKDESVQFHICDETFNVKRSLEVIKNE</sequence>
<dbReference type="eggNOG" id="ENOG5032HV5">
    <property type="taxonomic scope" value="Bacteria"/>
</dbReference>
<dbReference type="EMBL" id="BBML01000008">
    <property type="protein sequence ID" value="GAK97908.1"/>
    <property type="molecule type" value="Genomic_DNA"/>
</dbReference>
<dbReference type="Proteomes" id="UP000029221">
    <property type="component" value="Unassembled WGS sequence"/>
</dbReference>
<comment type="caution">
    <text evidence="1">The sequence shown here is derived from an EMBL/GenBank/DDBJ whole genome shotgun (WGS) entry which is preliminary data.</text>
</comment>
<reference evidence="1" key="1">
    <citation type="journal article" date="2014" name="Genome Announc.">
        <title>Draft Genome Sequences of Marine Flavobacterium Nonlabens Strains NR17, NR24, NR27, NR32, NR33, and Ara13.</title>
        <authorList>
            <person name="Nakanishi M."/>
            <person name="Meirelles P."/>
            <person name="Suzuki R."/>
            <person name="Takatani N."/>
            <person name="Mino S."/>
            <person name="Suda W."/>
            <person name="Oshima K."/>
            <person name="Hattori M."/>
            <person name="Ohkuma M."/>
            <person name="Hosokawa M."/>
            <person name="Miyashita K."/>
            <person name="Thompson F.L."/>
            <person name="Niwa A."/>
            <person name="Sawabe T."/>
            <person name="Sawabe T."/>
        </authorList>
    </citation>
    <scope>NUCLEOTIDE SEQUENCE [LARGE SCALE GENOMIC DNA]</scope>
    <source>
        <strain evidence="1">JCM 19294</strain>
    </source>
</reference>
<keyword evidence="2" id="KW-1185">Reference proteome</keyword>
<gene>
    <name evidence="1" type="ORF">JCM19294_1530</name>
</gene>
<name>A0A090Q847_9FLAO</name>
<proteinExistence type="predicted"/>
<organism evidence="1 2">
    <name type="scientific">Nonlabens tegetincola</name>
    <dbReference type="NCBI Taxonomy" id="323273"/>
    <lineage>
        <taxon>Bacteria</taxon>
        <taxon>Pseudomonadati</taxon>
        <taxon>Bacteroidota</taxon>
        <taxon>Flavobacteriia</taxon>
        <taxon>Flavobacteriales</taxon>
        <taxon>Flavobacteriaceae</taxon>
        <taxon>Nonlabens</taxon>
    </lineage>
</organism>
<evidence type="ECO:0008006" key="3">
    <source>
        <dbReference type="Google" id="ProtNLM"/>
    </source>
</evidence>
<dbReference type="AlphaFoldDB" id="A0A090Q847"/>
<evidence type="ECO:0000313" key="2">
    <source>
        <dbReference type="Proteomes" id="UP000029221"/>
    </source>
</evidence>
<evidence type="ECO:0000313" key="1">
    <source>
        <dbReference type="EMBL" id="GAK97908.1"/>
    </source>
</evidence>
<protein>
    <recommendedName>
        <fullName evidence="3">GerMN domain-containing protein</fullName>
    </recommendedName>
</protein>